<evidence type="ECO:0000313" key="5">
    <source>
        <dbReference type="EMBL" id="RXD52627.1"/>
    </source>
</evidence>
<dbReference type="Gene3D" id="3.30.420.610">
    <property type="entry name" value="LOTUS domain-like"/>
    <property type="match status" value="1"/>
</dbReference>
<dbReference type="EMBL" id="JAAGYU010000017">
    <property type="protein sequence ID" value="NEL75782.1"/>
    <property type="molecule type" value="Genomic_DNA"/>
</dbReference>
<dbReference type="RefSeq" id="WP_008577168.1">
    <property type="nucleotide sequence ID" value="NZ_CP018475.1"/>
</dbReference>
<reference evidence="3 6" key="1">
    <citation type="submission" date="2015-02" db="EMBL/GenBank/DDBJ databases">
        <title>Whole genome sequencing of multiple isolates of three species of pepper and tomato-infecting xanthomonads reveals genetic diversity in field strains and pinpoints effectors responsible for host specificity.</title>
        <authorList>
            <person name="Schwartz A."/>
            <person name="Dahlbeck D."/>
            <person name="Staskawicz B."/>
            <person name="Bart R."/>
            <person name="Potnis N."/>
            <person name="Minsavage G."/>
            <person name="Timilsina S."/>
            <person name="Goss E."/>
            <person name="Jones J."/>
            <person name="Vallad G."/>
            <person name="Barak J."/>
            <person name="Miller S."/>
            <person name="Ritchie D."/>
            <person name="Martins J.Jr."/>
            <person name="Patane J.S."/>
            <person name="Setubal J.C."/>
        </authorList>
    </citation>
    <scope>NUCLEOTIDE SEQUENCE [LARGE SCALE GENOMIC DNA]</scope>
    <source>
        <strain evidence="3 6">Xp3-15</strain>
    </source>
</reference>
<dbReference type="PANTHER" id="PTHR35811">
    <property type="entry name" value="SLR1870 PROTEIN"/>
    <property type="match status" value="1"/>
</dbReference>
<feature type="compositionally biased region" description="Low complexity" evidence="1">
    <location>
        <begin position="251"/>
        <end position="274"/>
    </location>
</feature>
<proteinExistence type="predicted"/>
<dbReference type="EMBL" id="JZUY01000041">
    <property type="protein sequence ID" value="KLC05202.1"/>
    <property type="molecule type" value="Genomic_DNA"/>
</dbReference>
<evidence type="ECO:0000313" key="3">
    <source>
        <dbReference type="EMBL" id="KLC05202.1"/>
    </source>
</evidence>
<evidence type="ECO:0000313" key="8">
    <source>
        <dbReference type="Proteomes" id="UP000471082"/>
    </source>
</evidence>
<dbReference type="PANTHER" id="PTHR35811:SF1">
    <property type="entry name" value="HTH OST-TYPE DOMAIN-CONTAINING PROTEIN"/>
    <property type="match status" value="1"/>
</dbReference>
<dbReference type="CDD" id="cd10146">
    <property type="entry name" value="LabA_like_C"/>
    <property type="match status" value="1"/>
</dbReference>
<dbReference type="GeneID" id="61776371"/>
<sequence>MSMIDNPDKRIALLIDADNAPAGKIDVVLAEVARYGVANVRRAYGNWKSPHLKGWEAALHDYAIRPIQQFAYSSGKNASDMAMVIDAMDLLYARNLDGFAIVSSDADFTPLVMRLLTDGMKVYGFGEKKTPAPFVNACSKFTYVEALGQQAAAASETAAGRKDATALRSDTRLVQMLRNAIVSACEDDGWALLSAVGKQVANQASFDPRNYGYRKLSDLVRAIGLFEIRQDEQALWVRDAPKGGGSGAKTAVPAAVPAAAAPSPANKRAARAPAKPAPGK</sequence>
<dbReference type="EMBL" id="PUUL01000081">
    <property type="protein sequence ID" value="RXD52627.1"/>
    <property type="molecule type" value="Genomic_DNA"/>
</dbReference>
<dbReference type="GO" id="GO:0004540">
    <property type="term" value="F:RNA nuclease activity"/>
    <property type="evidence" value="ECO:0007669"/>
    <property type="project" value="InterPro"/>
</dbReference>
<feature type="region of interest" description="Disordered" evidence="1">
    <location>
        <begin position="241"/>
        <end position="280"/>
    </location>
</feature>
<protein>
    <submittedName>
        <fullName evidence="4">NYN domain-containing protein</fullName>
    </submittedName>
</protein>
<feature type="domain" description="HTH OST-type" evidence="2">
    <location>
        <begin position="169"/>
        <end position="242"/>
    </location>
</feature>
<accession>A0A0G8VI68</accession>
<name>A0A0G8VI68_XANPE</name>
<dbReference type="Proteomes" id="UP000035369">
    <property type="component" value="Unassembled WGS sequence"/>
</dbReference>
<evidence type="ECO:0000313" key="4">
    <source>
        <dbReference type="EMBL" id="NEL75782.1"/>
    </source>
</evidence>
<dbReference type="InterPro" id="IPR025605">
    <property type="entry name" value="OST-HTH/LOTUS_dom"/>
</dbReference>
<reference evidence="4 8" key="3">
    <citation type="submission" date="2019-11" db="EMBL/GenBank/DDBJ databases">
        <title>Genome-resolved metagenomics to study the prevalence of co-infection and intraspecific heterogeneity among plant pathogen metapopulations.</title>
        <authorList>
            <person name="Newberry E."/>
            <person name="Bhandari R."/>
            <person name="Kemble J."/>
            <person name="Sikora E."/>
            <person name="Potnis N."/>
        </authorList>
    </citation>
    <scope>NUCLEOTIDE SEQUENCE [LARGE SCALE GENOMIC DNA]</scope>
    <source>
        <strain evidence="4">Xp_Tom_Tuscaloosa_18b</strain>
    </source>
</reference>
<evidence type="ECO:0000259" key="2">
    <source>
        <dbReference type="PROSITE" id="PS51644"/>
    </source>
</evidence>
<evidence type="ECO:0000313" key="7">
    <source>
        <dbReference type="Proteomes" id="UP000289372"/>
    </source>
</evidence>
<organism evidence="4 8">
    <name type="scientific">Xanthomonas perforans</name>
    <dbReference type="NCBI Taxonomy" id="442694"/>
    <lineage>
        <taxon>Bacteria</taxon>
        <taxon>Pseudomonadati</taxon>
        <taxon>Pseudomonadota</taxon>
        <taxon>Gammaproteobacteria</taxon>
        <taxon>Lysobacterales</taxon>
        <taxon>Lysobacteraceae</taxon>
        <taxon>Xanthomonas</taxon>
    </lineage>
</organism>
<dbReference type="Gene3D" id="3.40.50.1010">
    <property type="entry name" value="5'-nuclease"/>
    <property type="match status" value="1"/>
</dbReference>
<dbReference type="PROSITE" id="PS51644">
    <property type="entry name" value="HTH_OST"/>
    <property type="match status" value="1"/>
</dbReference>
<dbReference type="Pfam" id="PF12872">
    <property type="entry name" value="OST-HTH"/>
    <property type="match status" value="1"/>
</dbReference>
<comment type="caution">
    <text evidence="4">The sequence shown here is derived from an EMBL/GenBank/DDBJ whole genome shotgun (WGS) entry which is preliminary data.</text>
</comment>
<evidence type="ECO:0000256" key="1">
    <source>
        <dbReference type="SAM" id="MobiDB-lite"/>
    </source>
</evidence>
<dbReference type="KEGG" id="xpe:BJD13_19825"/>
<dbReference type="InterPro" id="IPR041966">
    <property type="entry name" value="LOTUS-like"/>
</dbReference>
<dbReference type="InterPro" id="IPR021139">
    <property type="entry name" value="NYN"/>
</dbReference>
<dbReference type="CDD" id="cd11297">
    <property type="entry name" value="PIN_LabA-like_N_1"/>
    <property type="match status" value="1"/>
</dbReference>
<evidence type="ECO:0000313" key="6">
    <source>
        <dbReference type="Proteomes" id="UP000035369"/>
    </source>
</evidence>
<reference evidence="5 7" key="2">
    <citation type="submission" date="2018-02" db="EMBL/GenBank/DDBJ databases">
        <title>Characterization of Xanthomonas diversity in transplant houses and field plants.</title>
        <authorList>
            <person name="Abrahamian P."/>
            <person name="Timilsina S."/>
            <person name="Minsavage G.V."/>
            <person name="Goss E.M."/>
            <person name="Jones J.B."/>
            <person name="Vallad G.E."/>
        </authorList>
    </citation>
    <scope>NUCLEOTIDE SEQUENCE [LARGE SCALE GENOMIC DNA]</scope>
    <source>
        <strain evidence="5 7">GEV2132</strain>
    </source>
</reference>
<dbReference type="Proteomes" id="UP000289372">
    <property type="component" value="Unassembled WGS sequence"/>
</dbReference>
<keyword evidence="6" id="KW-1185">Reference proteome</keyword>
<dbReference type="Pfam" id="PF01936">
    <property type="entry name" value="NYN"/>
    <property type="match status" value="1"/>
</dbReference>
<gene>
    <name evidence="5" type="ORF">DB769_14770</name>
    <name evidence="4" type="ORF">G3W61_05855</name>
    <name evidence="3" type="ORF">XP315_12755</name>
</gene>
<dbReference type="AlphaFoldDB" id="A0A0G8VI68"/>
<dbReference type="Proteomes" id="UP000471082">
    <property type="component" value="Unassembled WGS sequence"/>
</dbReference>